<dbReference type="InterPro" id="IPR011701">
    <property type="entry name" value="MFS"/>
</dbReference>
<accession>A0A543AG71</accession>
<keyword evidence="3 6" id="KW-0812">Transmembrane</keyword>
<protein>
    <submittedName>
        <fullName evidence="8">Putative MFS transporter</fullName>
    </submittedName>
</protein>
<dbReference type="Pfam" id="PF07690">
    <property type="entry name" value="MFS_1"/>
    <property type="match status" value="1"/>
</dbReference>
<dbReference type="Proteomes" id="UP000319746">
    <property type="component" value="Unassembled WGS sequence"/>
</dbReference>
<dbReference type="SUPFAM" id="SSF103473">
    <property type="entry name" value="MFS general substrate transporter"/>
    <property type="match status" value="1"/>
</dbReference>
<dbReference type="EMBL" id="VFOU01000003">
    <property type="protein sequence ID" value="TQL71567.1"/>
    <property type="molecule type" value="Genomic_DNA"/>
</dbReference>
<dbReference type="OrthoDB" id="9787026at2"/>
<keyword evidence="9" id="KW-1185">Reference proteome</keyword>
<keyword evidence="5 6" id="KW-0472">Membrane</keyword>
<name>A0A543AG71_9MICC</name>
<proteinExistence type="predicted"/>
<dbReference type="PANTHER" id="PTHR23511">
    <property type="entry name" value="SYNAPTIC VESICLE GLYCOPROTEIN 2"/>
    <property type="match status" value="1"/>
</dbReference>
<keyword evidence="4 6" id="KW-1133">Transmembrane helix</keyword>
<feature type="transmembrane region" description="Helical" evidence="6">
    <location>
        <begin position="118"/>
        <end position="138"/>
    </location>
</feature>
<gene>
    <name evidence="8" type="ORF">FB556_2055</name>
</gene>
<dbReference type="InterPro" id="IPR020846">
    <property type="entry name" value="MFS_dom"/>
</dbReference>
<dbReference type="InterPro" id="IPR036259">
    <property type="entry name" value="MFS_trans_sf"/>
</dbReference>
<evidence type="ECO:0000256" key="3">
    <source>
        <dbReference type="ARBA" id="ARBA00022692"/>
    </source>
</evidence>
<feature type="transmembrane region" description="Helical" evidence="6">
    <location>
        <begin position="158"/>
        <end position="178"/>
    </location>
</feature>
<reference evidence="8 9" key="1">
    <citation type="submission" date="2019-06" db="EMBL/GenBank/DDBJ databases">
        <title>Sequencing the genomes of 1000 actinobacteria strains.</title>
        <authorList>
            <person name="Klenk H.-P."/>
        </authorList>
    </citation>
    <scope>NUCLEOTIDE SEQUENCE [LARGE SCALE GENOMIC DNA]</scope>
    <source>
        <strain evidence="8 9">DSM 24083</strain>
    </source>
</reference>
<feature type="transmembrane region" description="Helical" evidence="6">
    <location>
        <begin position="301"/>
        <end position="323"/>
    </location>
</feature>
<comment type="subcellular location">
    <subcellularLocation>
        <location evidence="1">Cell membrane</location>
        <topology evidence="1">Multi-pass membrane protein</topology>
    </subcellularLocation>
</comment>
<feature type="domain" description="Major facilitator superfamily (MFS) profile" evidence="7">
    <location>
        <begin position="27"/>
        <end position="445"/>
    </location>
</feature>
<dbReference type="Gene3D" id="1.20.1250.20">
    <property type="entry name" value="MFS general substrate transporter like domains"/>
    <property type="match status" value="1"/>
</dbReference>
<feature type="transmembrane region" description="Helical" evidence="6">
    <location>
        <begin position="390"/>
        <end position="414"/>
    </location>
</feature>
<feature type="transmembrane region" description="Helical" evidence="6">
    <location>
        <begin position="92"/>
        <end position="112"/>
    </location>
</feature>
<dbReference type="GO" id="GO:0005886">
    <property type="term" value="C:plasma membrane"/>
    <property type="evidence" value="ECO:0007669"/>
    <property type="project" value="UniProtKB-SubCell"/>
</dbReference>
<evidence type="ECO:0000313" key="8">
    <source>
        <dbReference type="EMBL" id="TQL71567.1"/>
    </source>
</evidence>
<evidence type="ECO:0000256" key="1">
    <source>
        <dbReference type="ARBA" id="ARBA00004651"/>
    </source>
</evidence>
<evidence type="ECO:0000256" key="4">
    <source>
        <dbReference type="ARBA" id="ARBA00022989"/>
    </source>
</evidence>
<dbReference type="PROSITE" id="PS50850">
    <property type="entry name" value="MFS"/>
    <property type="match status" value="1"/>
</dbReference>
<dbReference type="RefSeq" id="WP_141867249.1">
    <property type="nucleotide sequence ID" value="NZ_BAABAN010000001.1"/>
</dbReference>
<evidence type="ECO:0000256" key="6">
    <source>
        <dbReference type="SAM" id="Phobius"/>
    </source>
</evidence>
<organism evidence="8 9">
    <name type="scientific">Enteractinococcus coprophilus</name>
    <dbReference type="NCBI Taxonomy" id="1027633"/>
    <lineage>
        <taxon>Bacteria</taxon>
        <taxon>Bacillati</taxon>
        <taxon>Actinomycetota</taxon>
        <taxon>Actinomycetes</taxon>
        <taxon>Micrococcales</taxon>
        <taxon>Micrococcaceae</taxon>
    </lineage>
</organism>
<evidence type="ECO:0000256" key="2">
    <source>
        <dbReference type="ARBA" id="ARBA00022448"/>
    </source>
</evidence>
<feature type="transmembrane region" description="Helical" evidence="6">
    <location>
        <begin position="27"/>
        <end position="52"/>
    </location>
</feature>
<dbReference type="GO" id="GO:0022857">
    <property type="term" value="F:transmembrane transporter activity"/>
    <property type="evidence" value="ECO:0007669"/>
    <property type="project" value="InterPro"/>
</dbReference>
<sequence length="452" mass="48900">MTQTQYVPSGSEVVQSLPWKWNVQGRIFIIGGLGFMFDAWDVSLNGILIPLLSEEWNLEPGQAAWIGTANLLGMALGAFVWATIADRIGRKAAFSATIAVFAGFTIAGVFATDIVVFALLRFMAGFGLGGAIPVDYALVGEFTPRKHRGRVLTAMDAWWPVGAALAGFVSAWFVTMWADWRPPLLAMVLPAILLIFVRLWIPESPMFLIRTNQHEKARQVIDGLVKATGTTPVQYRLDTMQDVPKMSAGAVFEQLRGVWKFSWRTTLAVWLLFLTVMFVYYVSLQWLPTFLMDAGFAQTQAFLTTGGMAAIGLVGALVATFLVEKTGRKPLLAVSAVVGSILLVLVAAFLHVPAAVLPLVLIYGLIIQVAIPVMYAYASEVYPTSLRSSGFGWASAVSRISAGIGPLLFVTHLIPTFGLTGAFTFAAATVVVAVIAMFLLAPETTGKDLQDV</sequence>
<evidence type="ECO:0000259" key="7">
    <source>
        <dbReference type="PROSITE" id="PS50850"/>
    </source>
</evidence>
<feature type="transmembrane region" description="Helical" evidence="6">
    <location>
        <begin position="64"/>
        <end position="85"/>
    </location>
</feature>
<feature type="transmembrane region" description="Helical" evidence="6">
    <location>
        <begin position="184"/>
        <end position="201"/>
    </location>
</feature>
<dbReference type="PROSITE" id="PS00217">
    <property type="entry name" value="SUGAR_TRANSPORT_2"/>
    <property type="match status" value="1"/>
</dbReference>
<evidence type="ECO:0000313" key="9">
    <source>
        <dbReference type="Proteomes" id="UP000319746"/>
    </source>
</evidence>
<dbReference type="PANTHER" id="PTHR23511:SF34">
    <property type="entry name" value="SYNAPTIC VESICLE GLYCOPROTEIN 2"/>
    <property type="match status" value="1"/>
</dbReference>
<feature type="transmembrane region" description="Helical" evidence="6">
    <location>
        <begin position="330"/>
        <end position="350"/>
    </location>
</feature>
<comment type="caution">
    <text evidence="8">The sequence shown here is derived from an EMBL/GenBank/DDBJ whole genome shotgun (WGS) entry which is preliminary data.</text>
</comment>
<evidence type="ECO:0000256" key="5">
    <source>
        <dbReference type="ARBA" id="ARBA00023136"/>
    </source>
</evidence>
<dbReference type="AlphaFoldDB" id="A0A543AG71"/>
<keyword evidence="2" id="KW-0813">Transport</keyword>
<dbReference type="InterPro" id="IPR005829">
    <property type="entry name" value="Sugar_transporter_CS"/>
</dbReference>
<feature type="transmembrane region" description="Helical" evidence="6">
    <location>
        <begin position="261"/>
        <end position="281"/>
    </location>
</feature>
<feature type="transmembrane region" description="Helical" evidence="6">
    <location>
        <begin position="420"/>
        <end position="441"/>
    </location>
</feature>
<feature type="transmembrane region" description="Helical" evidence="6">
    <location>
        <begin position="356"/>
        <end position="378"/>
    </location>
</feature>